<dbReference type="PANTHER" id="PTHR34820">
    <property type="entry name" value="INNER MEMBRANE PROTEIN YEBZ"/>
    <property type="match status" value="1"/>
</dbReference>
<comment type="caution">
    <text evidence="9">The sequence shown here is derived from an EMBL/GenBank/DDBJ whole genome shotgun (WGS) entry which is preliminary data.</text>
</comment>
<dbReference type="InterPro" id="IPR032694">
    <property type="entry name" value="CopC/D"/>
</dbReference>
<evidence type="ECO:0000259" key="8">
    <source>
        <dbReference type="Pfam" id="PF05425"/>
    </source>
</evidence>
<sequence>MAPSRLEVIPGDPATTGTASVMDSAGKQVAGGALAPVGGGALGVDLPSLGTGVYLVSWSAGPDSGAFAFDVTGGAASPATVVQPKPDTPLGSLRDNLVEWVPIIAIMIFVGSLVLRFLVSAPISRRLGDPALAERTDRWLVRLAAVAIAVFVPTTLAELAFDDGQFDFGSIWPSLGADASGHLVGARLALTALAALCLIPLAFVRARPSVRTWLMGAGLLCGLGELAGREIPTSSGDDWPRTIFNTVLYVFHLWGGGVWIGGLAGLLILALGAVPAQVRRGFWPSAIRRFSTSAMSAVGVLVLSGLWLYWVHIDGVQQLVTTLYGRTLLVKLIVVAALVLLGGANQFWLMPRIDAQHAAGDHRGLRDTLVRHFRTTIAVEVILGLLVLFIAPLLGGSARNQAFQASPEVFAQTAQAGGSTVELIPSALQPGLLDYRIKVDGGPSPKQVTVSFASSKLGVAAQQVTAVATGGDNYRVSGYYTPVVGDWQVGVQVDNAAPATFDLPIAAKPPTKLPKAPTPQVRWTTWLYGIGWTLLVAAALFSSFRVSRRLTDQRTRSAPPAVEPEPDLVDA</sequence>
<feature type="transmembrane region" description="Helical" evidence="7">
    <location>
        <begin position="373"/>
        <end position="394"/>
    </location>
</feature>
<proteinExistence type="predicted"/>
<evidence type="ECO:0000256" key="7">
    <source>
        <dbReference type="SAM" id="Phobius"/>
    </source>
</evidence>
<dbReference type="EMBL" id="BAABJQ010000020">
    <property type="protein sequence ID" value="GAA5193766.1"/>
    <property type="molecule type" value="Genomic_DNA"/>
</dbReference>
<evidence type="ECO:0000256" key="1">
    <source>
        <dbReference type="ARBA" id="ARBA00004651"/>
    </source>
</evidence>
<reference evidence="10" key="1">
    <citation type="journal article" date="2019" name="Int. J. Syst. Evol. Microbiol.">
        <title>The Global Catalogue of Microorganisms (GCM) 10K type strain sequencing project: providing services to taxonomists for standard genome sequencing and annotation.</title>
        <authorList>
            <consortium name="The Broad Institute Genomics Platform"/>
            <consortium name="The Broad Institute Genome Sequencing Center for Infectious Disease"/>
            <person name="Wu L."/>
            <person name="Ma J."/>
        </authorList>
    </citation>
    <scope>NUCLEOTIDE SEQUENCE [LARGE SCALE GENOMIC DNA]</scope>
    <source>
        <strain evidence="10">JCM 18304</strain>
    </source>
</reference>
<dbReference type="RefSeq" id="WP_345634646.1">
    <property type="nucleotide sequence ID" value="NZ_BAABJQ010000020.1"/>
</dbReference>
<evidence type="ECO:0000313" key="9">
    <source>
        <dbReference type="EMBL" id="GAA5193766.1"/>
    </source>
</evidence>
<organism evidence="9 10">
    <name type="scientific">Rugosimonospora acidiphila</name>
    <dbReference type="NCBI Taxonomy" id="556531"/>
    <lineage>
        <taxon>Bacteria</taxon>
        <taxon>Bacillati</taxon>
        <taxon>Actinomycetota</taxon>
        <taxon>Actinomycetes</taxon>
        <taxon>Micromonosporales</taxon>
        <taxon>Micromonosporaceae</taxon>
        <taxon>Rugosimonospora</taxon>
    </lineage>
</organism>
<keyword evidence="4 7" id="KW-1133">Transmembrane helix</keyword>
<gene>
    <name evidence="9" type="ORF">GCM10023322_56510</name>
</gene>
<dbReference type="Proteomes" id="UP001501570">
    <property type="component" value="Unassembled WGS sequence"/>
</dbReference>
<feature type="transmembrane region" description="Helical" evidence="7">
    <location>
        <begin position="294"/>
        <end position="311"/>
    </location>
</feature>
<dbReference type="Pfam" id="PF05425">
    <property type="entry name" value="CopD"/>
    <property type="match status" value="1"/>
</dbReference>
<feature type="transmembrane region" description="Helical" evidence="7">
    <location>
        <begin position="139"/>
        <end position="161"/>
    </location>
</feature>
<evidence type="ECO:0000256" key="6">
    <source>
        <dbReference type="SAM" id="MobiDB-lite"/>
    </source>
</evidence>
<evidence type="ECO:0000313" key="10">
    <source>
        <dbReference type="Proteomes" id="UP001501570"/>
    </source>
</evidence>
<evidence type="ECO:0000256" key="4">
    <source>
        <dbReference type="ARBA" id="ARBA00022989"/>
    </source>
</evidence>
<evidence type="ECO:0000256" key="2">
    <source>
        <dbReference type="ARBA" id="ARBA00022475"/>
    </source>
</evidence>
<name>A0ABP9SC49_9ACTN</name>
<keyword evidence="5 7" id="KW-0472">Membrane</keyword>
<keyword evidence="2" id="KW-1003">Cell membrane</keyword>
<feature type="domain" description="Copper resistance protein D" evidence="8">
    <location>
        <begin position="286"/>
        <end position="392"/>
    </location>
</feature>
<feature type="region of interest" description="Disordered" evidence="6">
    <location>
        <begin position="552"/>
        <end position="571"/>
    </location>
</feature>
<dbReference type="InterPro" id="IPR008457">
    <property type="entry name" value="Cu-R_CopD_dom"/>
</dbReference>
<evidence type="ECO:0000256" key="5">
    <source>
        <dbReference type="ARBA" id="ARBA00023136"/>
    </source>
</evidence>
<evidence type="ECO:0000256" key="3">
    <source>
        <dbReference type="ARBA" id="ARBA00022692"/>
    </source>
</evidence>
<accession>A0ABP9SC49</accession>
<keyword evidence="3 7" id="KW-0812">Transmembrane</keyword>
<feature type="transmembrane region" description="Helical" evidence="7">
    <location>
        <begin position="181"/>
        <end position="203"/>
    </location>
</feature>
<comment type="subcellular location">
    <subcellularLocation>
        <location evidence="1">Cell membrane</location>
        <topology evidence="1">Multi-pass membrane protein</topology>
    </subcellularLocation>
</comment>
<feature type="transmembrane region" description="Helical" evidence="7">
    <location>
        <begin position="526"/>
        <end position="546"/>
    </location>
</feature>
<feature type="transmembrane region" description="Helical" evidence="7">
    <location>
        <begin position="323"/>
        <end position="344"/>
    </location>
</feature>
<feature type="transmembrane region" description="Helical" evidence="7">
    <location>
        <begin position="100"/>
        <end position="119"/>
    </location>
</feature>
<protein>
    <recommendedName>
        <fullName evidence="8">Copper resistance protein D domain-containing protein</fullName>
    </recommendedName>
</protein>
<dbReference type="PANTHER" id="PTHR34820:SF4">
    <property type="entry name" value="INNER MEMBRANE PROTEIN YEBZ"/>
    <property type="match status" value="1"/>
</dbReference>
<feature type="transmembrane region" description="Helical" evidence="7">
    <location>
        <begin position="248"/>
        <end position="274"/>
    </location>
</feature>
<feature type="transmembrane region" description="Helical" evidence="7">
    <location>
        <begin position="210"/>
        <end position="228"/>
    </location>
</feature>
<keyword evidence="10" id="KW-1185">Reference proteome</keyword>